<name>A0A0L0D0M6_PLAFA</name>
<gene>
    <name evidence="1" type="ORF">PFLG_03011</name>
</gene>
<dbReference type="EMBL" id="GG664868">
    <property type="protein sequence ID" value="KNC38077.1"/>
    <property type="molecule type" value="Genomic_DNA"/>
</dbReference>
<protein>
    <submittedName>
        <fullName evidence="1">Uncharacterized protein</fullName>
    </submittedName>
</protein>
<evidence type="ECO:0000313" key="2">
    <source>
        <dbReference type="Proteomes" id="UP000054566"/>
    </source>
</evidence>
<proteinExistence type="predicted"/>
<dbReference type="Proteomes" id="UP000054566">
    <property type="component" value="Unassembled WGS sequence"/>
</dbReference>
<evidence type="ECO:0000313" key="1">
    <source>
        <dbReference type="EMBL" id="KNC38077.1"/>
    </source>
</evidence>
<sequence length="163" mass="18852">MGRGSGGAHQGLSKGKRIGGEEYFKKKKLRWEGYRGGYIKHGGRGIRGWWGALLGVSGSLFFKEEEFKNHNYNHVDADYDADEDADDHDDDPYYDYEDCSGYSNGEYRKGFFDDFNAFKILYDPTTNFYNKYQNTYNNEILGKMKYLVDADHNNGVQQKTQDK</sequence>
<dbReference type="AlphaFoldDB" id="A0A0L0D0M6"/>
<organism evidence="1 2">
    <name type="scientific">Plasmodium falciparum RAJ116</name>
    <dbReference type="NCBI Taxonomy" id="580058"/>
    <lineage>
        <taxon>Eukaryota</taxon>
        <taxon>Sar</taxon>
        <taxon>Alveolata</taxon>
        <taxon>Apicomplexa</taxon>
        <taxon>Aconoidasida</taxon>
        <taxon>Haemosporida</taxon>
        <taxon>Plasmodiidae</taxon>
        <taxon>Plasmodium</taxon>
        <taxon>Plasmodium (Laverania)</taxon>
    </lineage>
</organism>
<reference evidence="2" key="2">
    <citation type="submission" date="2015-07" db="EMBL/GenBank/DDBJ databases">
        <title>The genome sequence of Plasmodium falciparum RAJ116.</title>
        <authorList>
            <consortium name="The Broad Institute Genome Sequencing Platform"/>
            <person name="Volkman S.K."/>
            <person name="Neafsey D.E."/>
            <person name="Dash A.P."/>
            <person name="Chitnis C.E."/>
            <person name="Hartl D.L."/>
            <person name="Young S.K."/>
            <person name="Kodira C.D."/>
            <person name="Zeng Q."/>
            <person name="Koehrsen M."/>
            <person name="Godfrey P."/>
            <person name="Alvarado L."/>
            <person name="Berlin A."/>
            <person name="Borenstein D."/>
            <person name="Chen Z."/>
            <person name="Engels R."/>
            <person name="Freedman E."/>
            <person name="Gellesch M."/>
            <person name="Goldberg J."/>
            <person name="Griggs A."/>
            <person name="Gujja S."/>
            <person name="Heiman D."/>
            <person name="Hepburn T."/>
            <person name="Howarth C."/>
            <person name="Jen D."/>
            <person name="Larson L."/>
            <person name="Lewis B."/>
            <person name="Mehta T."/>
            <person name="Park D."/>
            <person name="Pearson M."/>
            <person name="Roberts A."/>
            <person name="Saif S."/>
            <person name="Shea T."/>
            <person name="Shenoy N."/>
            <person name="Sisk P."/>
            <person name="Stolte C."/>
            <person name="Sykes S."/>
            <person name="Walk T."/>
            <person name="White J."/>
            <person name="Yandava C."/>
            <person name="Wirth D.F."/>
            <person name="Nusbaum C."/>
            <person name="Birren B."/>
        </authorList>
    </citation>
    <scope>NUCLEOTIDE SEQUENCE [LARGE SCALE GENOMIC DNA]</scope>
    <source>
        <strain evidence="2">RAJ116</strain>
    </source>
</reference>
<reference evidence="2" key="1">
    <citation type="submission" date="2015-07" db="EMBL/GenBank/DDBJ databases">
        <title>Annotation of Plasmodium falciparum RAJ116.</title>
        <authorList>
            <consortium name="The Broad Institute Genome Sequencing Platform"/>
            <person name="Volkman S.K."/>
            <person name="Neafsey D.E."/>
            <person name="Dash A.P."/>
            <person name="Chitnis C.E."/>
            <person name="Hartl D.L."/>
            <person name="Young S.K."/>
            <person name="Zeng Q."/>
            <person name="Koehrsen M."/>
            <person name="Alvarado L."/>
            <person name="Berlin A."/>
            <person name="Borenstein D."/>
            <person name="Chapman S.B."/>
            <person name="Chen Z."/>
            <person name="Engels R."/>
            <person name="Freedman E."/>
            <person name="Gellesch M."/>
            <person name="Goldberg J."/>
            <person name="Griggs A."/>
            <person name="Gujja S."/>
            <person name="Heilman E.R."/>
            <person name="Heiman D.I."/>
            <person name="Howarth C."/>
            <person name="Jen D."/>
            <person name="Larson L."/>
            <person name="Mehta T."/>
            <person name="Neiman D."/>
            <person name="Park D."/>
            <person name="Pearson M."/>
            <person name="Roberts A."/>
            <person name="Saif S."/>
            <person name="Shea T."/>
            <person name="Shenoy N."/>
            <person name="Sisk P."/>
            <person name="Stolte C."/>
            <person name="Sykes S."/>
            <person name="Walk T."/>
            <person name="White J."/>
            <person name="Yandava C."/>
            <person name="Haas B."/>
            <person name="Henn M.R."/>
            <person name="Nusbaum C."/>
            <person name="Birren B."/>
        </authorList>
    </citation>
    <scope>NUCLEOTIDE SEQUENCE [LARGE SCALE GENOMIC DNA]</scope>
    <source>
        <strain evidence="2">RAJ116</strain>
    </source>
</reference>
<accession>A0A0L0D0M6</accession>